<accession>A0A9W9Y0G5</accession>
<dbReference type="AlphaFoldDB" id="A0A9W9Y0G5"/>
<comment type="caution">
    <text evidence="1">The sequence shown here is derived from an EMBL/GenBank/DDBJ whole genome shotgun (WGS) entry which is preliminary data.</text>
</comment>
<reference evidence="1" key="2">
    <citation type="journal article" date="2023" name="IMA Fungus">
        <title>Comparative genomic study of the Penicillium genus elucidates a diverse pangenome and 15 lateral gene transfer events.</title>
        <authorList>
            <person name="Petersen C."/>
            <person name="Sorensen T."/>
            <person name="Nielsen M.R."/>
            <person name="Sondergaard T.E."/>
            <person name="Sorensen J.L."/>
            <person name="Fitzpatrick D.A."/>
            <person name="Frisvad J.C."/>
            <person name="Nielsen K.L."/>
        </authorList>
    </citation>
    <scope>NUCLEOTIDE SEQUENCE</scope>
    <source>
        <strain evidence="1">IBT 29495</strain>
    </source>
</reference>
<organism evidence="1 2">
    <name type="scientific">Penicillium fimorum</name>
    <dbReference type="NCBI Taxonomy" id="1882269"/>
    <lineage>
        <taxon>Eukaryota</taxon>
        <taxon>Fungi</taxon>
        <taxon>Dikarya</taxon>
        <taxon>Ascomycota</taxon>
        <taxon>Pezizomycotina</taxon>
        <taxon>Eurotiomycetes</taxon>
        <taxon>Eurotiomycetidae</taxon>
        <taxon>Eurotiales</taxon>
        <taxon>Aspergillaceae</taxon>
        <taxon>Penicillium</taxon>
    </lineage>
</organism>
<protein>
    <submittedName>
        <fullName evidence="1">Uncharacterized protein</fullName>
    </submittedName>
</protein>
<name>A0A9W9Y0G5_9EURO</name>
<reference evidence="1" key="1">
    <citation type="submission" date="2022-12" db="EMBL/GenBank/DDBJ databases">
        <authorList>
            <person name="Petersen C."/>
        </authorList>
    </citation>
    <scope>NUCLEOTIDE SEQUENCE</scope>
    <source>
        <strain evidence="1">IBT 29495</strain>
    </source>
</reference>
<dbReference type="Proteomes" id="UP001149954">
    <property type="component" value="Unassembled WGS sequence"/>
</dbReference>
<dbReference type="EMBL" id="JAPWDS010000002">
    <property type="protein sequence ID" value="KAJ5513521.1"/>
    <property type="molecule type" value="Genomic_DNA"/>
</dbReference>
<evidence type="ECO:0000313" key="1">
    <source>
        <dbReference type="EMBL" id="KAJ5513521.1"/>
    </source>
</evidence>
<evidence type="ECO:0000313" key="2">
    <source>
        <dbReference type="Proteomes" id="UP001149954"/>
    </source>
</evidence>
<gene>
    <name evidence="1" type="ORF">N7463_003073</name>
</gene>
<keyword evidence="2" id="KW-1185">Reference proteome</keyword>
<proteinExistence type="predicted"/>
<sequence length="74" mass="8366">MPNAQISPGEYVEISKSVIVKIGISKALSSMMPARLVLKDKVLSRQSKLHHVRIRSRWIATEIRRSGKRCRPAV</sequence>